<dbReference type="Proteomes" id="UP001240984">
    <property type="component" value="Unassembled WGS sequence"/>
</dbReference>
<reference evidence="7 8" key="1">
    <citation type="submission" date="2023-07" db="EMBL/GenBank/DDBJ databases">
        <title>Sequencing the genomes of 1000 actinobacteria strains.</title>
        <authorList>
            <person name="Klenk H.-P."/>
        </authorList>
    </citation>
    <scope>NUCLEOTIDE SEQUENCE [LARGE SCALE GENOMIC DNA]</scope>
    <source>
        <strain evidence="7 8">DSM 44710</strain>
    </source>
</reference>
<dbReference type="InterPro" id="IPR013783">
    <property type="entry name" value="Ig-like_fold"/>
</dbReference>
<dbReference type="InterPro" id="IPR050991">
    <property type="entry name" value="ECM_Regulatory_Proteins"/>
</dbReference>
<dbReference type="PANTHER" id="PTHR46708">
    <property type="entry name" value="TENASCIN"/>
    <property type="match status" value="1"/>
</dbReference>
<dbReference type="Gene3D" id="2.60.40.10">
    <property type="entry name" value="Immunoglobulins"/>
    <property type="match status" value="8"/>
</dbReference>
<feature type="domain" description="Fibronectin type-III" evidence="6">
    <location>
        <begin position="202"/>
        <end position="304"/>
    </location>
</feature>
<keyword evidence="5" id="KW-0732">Signal</keyword>
<dbReference type="RefSeq" id="WP_306835201.1">
    <property type="nucleotide sequence ID" value="NZ_JAUSRA010000001.1"/>
</dbReference>
<dbReference type="InterPro" id="IPR003961">
    <property type="entry name" value="FN3_dom"/>
</dbReference>
<evidence type="ECO:0000256" key="2">
    <source>
        <dbReference type="ARBA" id="ARBA00023295"/>
    </source>
</evidence>
<dbReference type="EMBL" id="JAUSRA010000001">
    <property type="protein sequence ID" value="MDP9797805.1"/>
    <property type="molecule type" value="Genomic_DNA"/>
</dbReference>
<dbReference type="InterPro" id="IPR036116">
    <property type="entry name" value="FN3_sf"/>
</dbReference>
<keyword evidence="1" id="KW-0677">Repeat</keyword>
<evidence type="ECO:0000256" key="1">
    <source>
        <dbReference type="ARBA" id="ARBA00022737"/>
    </source>
</evidence>
<feature type="compositionally biased region" description="Low complexity" evidence="4">
    <location>
        <begin position="97"/>
        <end position="108"/>
    </location>
</feature>
<evidence type="ECO:0000313" key="8">
    <source>
        <dbReference type="Proteomes" id="UP001240984"/>
    </source>
</evidence>
<evidence type="ECO:0000313" key="7">
    <source>
        <dbReference type="EMBL" id="MDP9797805.1"/>
    </source>
</evidence>
<feature type="region of interest" description="Disordered" evidence="4">
    <location>
        <begin position="91"/>
        <end position="117"/>
    </location>
</feature>
<feature type="signal peptide" evidence="5">
    <location>
        <begin position="1"/>
        <end position="21"/>
    </location>
</feature>
<dbReference type="SMART" id="SM00060">
    <property type="entry name" value="FN3"/>
    <property type="match status" value="8"/>
</dbReference>
<dbReference type="CDD" id="cd00063">
    <property type="entry name" value="FN3"/>
    <property type="match status" value="5"/>
</dbReference>
<proteinExistence type="predicted"/>
<feature type="domain" description="Fibronectin type-III" evidence="6">
    <location>
        <begin position="500"/>
        <end position="597"/>
    </location>
</feature>
<dbReference type="PROSITE" id="PS50853">
    <property type="entry name" value="FN3"/>
    <property type="match status" value="4"/>
</dbReference>
<name>A0ABT9N2K2_9ACTN</name>
<keyword evidence="8" id="KW-1185">Reference proteome</keyword>
<keyword evidence="3" id="KW-0624">Polysaccharide degradation</keyword>
<dbReference type="SUPFAM" id="SSF49265">
    <property type="entry name" value="Fibronectin type III"/>
    <property type="match status" value="5"/>
</dbReference>
<organism evidence="7 8">
    <name type="scientific">Catenuloplanes nepalensis</name>
    <dbReference type="NCBI Taxonomy" id="587533"/>
    <lineage>
        <taxon>Bacteria</taxon>
        <taxon>Bacillati</taxon>
        <taxon>Actinomycetota</taxon>
        <taxon>Actinomycetes</taxon>
        <taxon>Micromonosporales</taxon>
        <taxon>Micromonosporaceae</taxon>
        <taxon>Catenuloplanes</taxon>
    </lineage>
</organism>
<comment type="caution">
    <text evidence="7">The sequence shown here is derived from an EMBL/GenBank/DDBJ whole genome shotgun (WGS) entry which is preliminary data.</text>
</comment>
<feature type="chain" id="PRO_5046942656" description="Fibronectin type-III domain-containing protein" evidence="5">
    <location>
        <begin position="22"/>
        <end position="883"/>
    </location>
</feature>
<gene>
    <name evidence="7" type="ORF">J2S43_006317</name>
</gene>
<dbReference type="PANTHER" id="PTHR46708:SF2">
    <property type="entry name" value="FIBRONECTIN TYPE-III DOMAIN-CONTAINING PROTEIN"/>
    <property type="match status" value="1"/>
</dbReference>
<evidence type="ECO:0000256" key="4">
    <source>
        <dbReference type="SAM" id="MobiDB-lite"/>
    </source>
</evidence>
<keyword evidence="2" id="KW-0326">Glycosidase</keyword>
<keyword evidence="2" id="KW-0378">Hydrolase</keyword>
<keyword evidence="3" id="KW-0119">Carbohydrate metabolism</keyword>
<feature type="domain" description="Fibronectin type-III" evidence="6">
    <location>
        <begin position="22"/>
        <end position="111"/>
    </location>
</feature>
<evidence type="ECO:0000259" key="6">
    <source>
        <dbReference type="PROSITE" id="PS50853"/>
    </source>
</evidence>
<evidence type="ECO:0000256" key="3">
    <source>
        <dbReference type="ARBA" id="ARBA00023326"/>
    </source>
</evidence>
<sequence>MAFAGALSTTLLAAPAAAALAAPTGVTVTPKQESVWVTWNAIPGATVHHYIATATDTDGDTATCNVTTTSCLIGGLEPRKTVSVTVAGYETAEETSKGTSASASTTATPGPPDKPTWTMGYPTVTGSGKVDLSWTAAAGAASYTVTTTPGSPGCATSGTTCVIEGLDPAKSYKFWVNAIGGGDTGITSSTASGAITPGRPGAPLDVIVNATTDVTGGPPGTHDGEVMWTPATAGGPVVDYTVTVAETTADLLTTDPVYSCGNVTTSCPVTGLVDGKQYTVRVVANNSVGGSDAAATTYYGGSPSMPVISAPELMTGTAILLKWTAPANNPTAQKGSPTPVYSVEASPSVKSVTDTCQNITTMSCGITGLEAGRSYKFKVKALGGIIGATTTSYTDSYDVVGRPAAPTGVKVEPVDTDTVKVTWALPTGNQVPVHSLRVYNSADGDISADCNKLTGVTATSTECEFDIIGAPGTRSYWVRALSVDTDYYSDSEKVTSATGAPGIPYLAGATPSGPGAVKVSFRRPSDLGAGIASYTVTSAPDGKTCTAAYVSTDDVVSCTVNGLTSGTSYTFAIKSLGVAGNDDSKTVSSSAVVAGPPGPVTDAKAEAIEGGKVKVSWKAPASTALAITSYTVKSAPAGNSCEILASATPLECTFDAPAAGTKYTIWANTAAAGSSEVTVDGPGTVPGGKPGIPADVKVTNVAQGLRVEWNGVTGATKYQAMAVAGGTSFWCAATGAENKVCTIRGLMGGTQYTVTVRAVNGAVNGDWSTGVTGTPDAALPAIVWPATSPAGGGLSSSGGYVLYRNSRTTISGYGWKPGESVWVYLYSGSSKVRVGGATAKADGTFASAIQIPANATKGGKRALAGGWDKDGKVRWQNAFITVK</sequence>
<accession>A0ABT9N2K2</accession>
<feature type="domain" description="Fibronectin type-III" evidence="6">
    <location>
        <begin position="689"/>
        <end position="778"/>
    </location>
</feature>
<evidence type="ECO:0000256" key="5">
    <source>
        <dbReference type="SAM" id="SignalP"/>
    </source>
</evidence>
<protein>
    <recommendedName>
        <fullName evidence="6">Fibronectin type-III domain-containing protein</fullName>
    </recommendedName>
</protein>
<dbReference type="Pfam" id="PF00041">
    <property type="entry name" value="fn3"/>
    <property type="match status" value="2"/>
</dbReference>